<dbReference type="VEuPathDB" id="FungiDB:SCHCODRAFT_02514844"/>
<dbReference type="GeneID" id="9592147"/>
<dbReference type="HOGENOM" id="CLU_1563770_0_0_1"/>
<gene>
    <name evidence="2" type="ORF">SCHCODRAFT_112734</name>
</gene>
<dbReference type="RefSeq" id="XP_003028088.1">
    <property type="nucleotide sequence ID" value="XM_003028042.1"/>
</dbReference>
<accession>D8QFU1</accession>
<feature type="region of interest" description="Disordered" evidence="1">
    <location>
        <begin position="150"/>
        <end position="171"/>
    </location>
</feature>
<sequence>MSMMRAPPRKRACRPPQERQQLLEYLLPSPPQPDKPSYLAEDPVERKRLLAIERVRASIREHVYDACDPKHWETWSDDDPYDPIIDYEQLKFRYKCFALVALPSLYDSDDEAEMEMVVRLPGMPMILWATLDGRRAQLVLQDAITQDWLARGGDPPPQPVPNTWIDVDSDE</sequence>
<evidence type="ECO:0000313" key="2">
    <source>
        <dbReference type="EMBL" id="EFI93185.1"/>
    </source>
</evidence>
<protein>
    <submittedName>
        <fullName evidence="2">Uncharacterized protein</fullName>
    </submittedName>
</protein>
<dbReference type="Proteomes" id="UP000007431">
    <property type="component" value="Unassembled WGS sequence"/>
</dbReference>
<evidence type="ECO:0000313" key="3">
    <source>
        <dbReference type="Proteomes" id="UP000007431"/>
    </source>
</evidence>
<dbReference type="AlphaFoldDB" id="D8QFU1"/>
<feature type="non-terminal residue" evidence="2">
    <location>
        <position position="171"/>
    </location>
</feature>
<reference evidence="2 3" key="1">
    <citation type="journal article" date="2010" name="Nat. Biotechnol.">
        <title>Genome sequence of the model mushroom Schizophyllum commune.</title>
        <authorList>
            <person name="Ohm R.A."/>
            <person name="de Jong J.F."/>
            <person name="Lugones L.G."/>
            <person name="Aerts A."/>
            <person name="Kothe E."/>
            <person name="Stajich J.E."/>
            <person name="de Vries R.P."/>
            <person name="Record E."/>
            <person name="Levasseur A."/>
            <person name="Baker S.E."/>
            <person name="Bartholomew K.A."/>
            <person name="Coutinho P.M."/>
            <person name="Erdmann S."/>
            <person name="Fowler T.J."/>
            <person name="Gathman A.C."/>
            <person name="Lombard V."/>
            <person name="Henrissat B."/>
            <person name="Knabe N."/>
            <person name="Kuees U."/>
            <person name="Lilly W.W."/>
            <person name="Lindquist E."/>
            <person name="Lucas S."/>
            <person name="Magnuson J.K."/>
            <person name="Piumi F."/>
            <person name="Raudaskoski M."/>
            <person name="Salamov A."/>
            <person name="Schmutz J."/>
            <person name="Schwarze F.W.M.R."/>
            <person name="vanKuyk P.A."/>
            <person name="Horton J.S."/>
            <person name="Grigoriev I.V."/>
            <person name="Woesten H.A.B."/>
        </authorList>
    </citation>
    <scope>NUCLEOTIDE SEQUENCE [LARGE SCALE GENOMIC DNA]</scope>
    <source>
        <strain evidence="3">H4-8 / FGSC 9210</strain>
    </source>
</reference>
<dbReference type="KEGG" id="scm:SCHCO_02514844"/>
<dbReference type="InParanoid" id="D8QFU1"/>
<proteinExistence type="predicted"/>
<organism evidence="3">
    <name type="scientific">Schizophyllum commune (strain H4-8 / FGSC 9210)</name>
    <name type="common">Split gill fungus</name>
    <dbReference type="NCBI Taxonomy" id="578458"/>
    <lineage>
        <taxon>Eukaryota</taxon>
        <taxon>Fungi</taxon>
        <taxon>Dikarya</taxon>
        <taxon>Basidiomycota</taxon>
        <taxon>Agaricomycotina</taxon>
        <taxon>Agaricomycetes</taxon>
        <taxon>Agaricomycetidae</taxon>
        <taxon>Agaricales</taxon>
        <taxon>Schizophyllaceae</taxon>
        <taxon>Schizophyllum</taxon>
    </lineage>
</organism>
<keyword evidence="3" id="KW-1185">Reference proteome</keyword>
<name>D8QFU1_SCHCM</name>
<dbReference type="EMBL" id="GL377311">
    <property type="protein sequence ID" value="EFI93185.1"/>
    <property type="molecule type" value="Genomic_DNA"/>
</dbReference>
<evidence type="ECO:0000256" key="1">
    <source>
        <dbReference type="SAM" id="MobiDB-lite"/>
    </source>
</evidence>
<dbReference type="OrthoDB" id="10307523at2759"/>